<protein>
    <recommendedName>
        <fullName evidence="2">DC1 domain-containing protein</fullName>
    </recommendedName>
</protein>
<evidence type="ECO:0000259" key="2">
    <source>
        <dbReference type="Pfam" id="PF03107"/>
    </source>
</evidence>
<dbReference type="Pfam" id="PF03107">
    <property type="entry name" value="C1_2"/>
    <property type="match status" value="2"/>
</dbReference>
<dbReference type="SUPFAM" id="SSF57889">
    <property type="entry name" value="Cysteine-rich domain"/>
    <property type="match status" value="3"/>
</dbReference>
<evidence type="ECO:0000313" key="3">
    <source>
        <dbReference type="EMBL" id="KZN09861.1"/>
    </source>
</evidence>
<evidence type="ECO:0000256" key="1">
    <source>
        <dbReference type="ARBA" id="ARBA00022737"/>
    </source>
</evidence>
<dbReference type="InterPro" id="IPR053192">
    <property type="entry name" value="Vacuole_Formation_Reg"/>
</dbReference>
<feature type="domain" description="DC1" evidence="2">
    <location>
        <begin position="259"/>
        <end position="307"/>
    </location>
</feature>
<dbReference type="Gramene" id="KZN09861">
    <property type="protein sequence ID" value="KZN09861"/>
    <property type="gene ID" value="DCAR_002517"/>
</dbReference>
<feature type="domain" description="DC1" evidence="2">
    <location>
        <begin position="4"/>
        <end position="59"/>
    </location>
</feature>
<dbReference type="InterPro" id="IPR004146">
    <property type="entry name" value="DC1"/>
</dbReference>
<dbReference type="PANTHER" id="PTHR32410:SF216">
    <property type="entry name" value="PHORBOL-ESTER_DAG-TYPE DOMAIN-CONTAINING PROTEIN"/>
    <property type="match status" value="1"/>
</dbReference>
<reference evidence="3" key="1">
    <citation type="journal article" date="2016" name="Nat. Genet.">
        <title>A high-quality carrot genome assembly provides new insights into carotenoid accumulation and asterid genome evolution.</title>
        <authorList>
            <person name="Iorizzo M."/>
            <person name="Ellison S."/>
            <person name="Senalik D."/>
            <person name="Zeng P."/>
            <person name="Satapoomin P."/>
            <person name="Huang J."/>
            <person name="Bowman M."/>
            <person name="Iovene M."/>
            <person name="Sanseverino W."/>
            <person name="Cavagnaro P."/>
            <person name="Yildiz M."/>
            <person name="Macko-Podgorni A."/>
            <person name="Moranska E."/>
            <person name="Grzebelus E."/>
            <person name="Grzebelus D."/>
            <person name="Ashrafi H."/>
            <person name="Zheng Z."/>
            <person name="Cheng S."/>
            <person name="Spooner D."/>
            <person name="Van Deynze A."/>
            <person name="Simon P."/>
        </authorList>
    </citation>
    <scope>NUCLEOTIDE SEQUENCE [LARGE SCALE GENOMIC DNA]</scope>
    <source>
        <tissue evidence="3">Leaf</tissue>
    </source>
</reference>
<sequence>MKHFSHTHPLILSKYNHSPPNAVCSACRDPISSNTDFYQCIHQSIDSPCTRFLLHKACADLPMVIQHPLYEEGVLMLYADDEEFFCRTCQQYVARWFYVHLEQFVHLGQFVRVCIKCAFLERQLNHPSHSHPLTLLPMKATLHRCTACGVQEYDNNGVLCYLCSKEIVRCSAIGFITVLTADILHTSTALYQQSISRKDGNENDDMGDVEGSDLVHLPICDDEPYLFYQLIQQFANKFSISTNEESRKADIISECRSGHSLILFDNSTTESVVETNICDGCVQPLLSPPHPFYGCLDCNFFLHTLCATELPREIENRLTKFTRCYETIKGHPQAFNCELCSVDINPNFWFYYCVNCDTSFHALCVDQDVYSNIKYGGMVKDDNLHQHLIRLNGCRQKFKCAECGENIAESYIWEWNAPCFFSRKPLIQCASCEFFVCMECIISRYGSSEPRGETVEYSVDYNEFCEITF</sequence>
<accession>A0A169WTE3</accession>
<dbReference type="EMBL" id="LNRQ01000001">
    <property type="protein sequence ID" value="KZN09861.1"/>
    <property type="molecule type" value="Genomic_DNA"/>
</dbReference>
<name>A0A169WTE3_DAUCS</name>
<organism evidence="3">
    <name type="scientific">Daucus carota subsp. sativus</name>
    <name type="common">Carrot</name>
    <dbReference type="NCBI Taxonomy" id="79200"/>
    <lineage>
        <taxon>Eukaryota</taxon>
        <taxon>Viridiplantae</taxon>
        <taxon>Streptophyta</taxon>
        <taxon>Embryophyta</taxon>
        <taxon>Tracheophyta</taxon>
        <taxon>Spermatophyta</taxon>
        <taxon>Magnoliopsida</taxon>
        <taxon>eudicotyledons</taxon>
        <taxon>Gunneridae</taxon>
        <taxon>Pentapetalae</taxon>
        <taxon>asterids</taxon>
        <taxon>campanulids</taxon>
        <taxon>Apiales</taxon>
        <taxon>Apiaceae</taxon>
        <taxon>Apioideae</taxon>
        <taxon>Scandiceae</taxon>
        <taxon>Daucinae</taxon>
        <taxon>Daucus</taxon>
        <taxon>Daucus sect. Daucus</taxon>
    </lineage>
</organism>
<keyword evidence="1" id="KW-0677">Repeat</keyword>
<dbReference type="PANTHER" id="PTHR32410">
    <property type="entry name" value="CYSTEINE/HISTIDINE-RICH C1 DOMAIN FAMILY PROTEIN"/>
    <property type="match status" value="1"/>
</dbReference>
<gene>
    <name evidence="3" type="ORF">DCAR_002517</name>
</gene>
<proteinExistence type="predicted"/>
<comment type="caution">
    <text evidence="3">The sequence shown here is derived from an EMBL/GenBank/DDBJ whole genome shotgun (WGS) entry which is preliminary data.</text>
</comment>
<dbReference type="InterPro" id="IPR046349">
    <property type="entry name" value="C1-like_sf"/>
</dbReference>
<dbReference type="AlphaFoldDB" id="A0A169WTE3"/>